<organism evidence="1 2">
    <name type="scientific">Candidatus Thiomargarita nelsonii</name>
    <dbReference type="NCBI Taxonomy" id="1003181"/>
    <lineage>
        <taxon>Bacteria</taxon>
        <taxon>Pseudomonadati</taxon>
        <taxon>Pseudomonadota</taxon>
        <taxon>Gammaproteobacteria</taxon>
        <taxon>Thiotrichales</taxon>
        <taxon>Thiotrichaceae</taxon>
        <taxon>Thiomargarita</taxon>
    </lineage>
</organism>
<reference evidence="1 2" key="1">
    <citation type="journal article" date="2016" name="Front. Microbiol.">
        <title>Single-Cell (Meta-)Genomics of a Dimorphic Candidatus Thiomargarita nelsonii Reveals Genomic Plasticity.</title>
        <authorList>
            <person name="Flood B.E."/>
            <person name="Fliss P."/>
            <person name="Jones D.S."/>
            <person name="Dick G.J."/>
            <person name="Jain S."/>
            <person name="Kaster A.K."/>
            <person name="Winkel M."/>
            <person name="Mussmann M."/>
            <person name="Bailey J."/>
        </authorList>
    </citation>
    <scope>NUCLEOTIDE SEQUENCE [LARGE SCALE GENOMIC DNA]</scope>
    <source>
        <strain evidence="1">Hydrate Ridge</strain>
    </source>
</reference>
<name>A0A0A6PDF9_9GAMM</name>
<proteinExistence type="predicted"/>
<protein>
    <submittedName>
        <fullName evidence="1">Uncharacterized protein</fullName>
    </submittedName>
</protein>
<gene>
    <name evidence="1" type="ORF">PN36_31105</name>
</gene>
<keyword evidence="2" id="KW-1185">Reference proteome</keyword>
<accession>A0A0A6PDF9</accession>
<evidence type="ECO:0000313" key="1">
    <source>
        <dbReference type="EMBL" id="KHD08352.2"/>
    </source>
</evidence>
<dbReference type="AlphaFoldDB" id="A0A0A6PDF9"/>
<evidence type="ECO:0000313" key="2">
    <source>
        <dbReference type="Proteomes" id="UP000030428"/>
    </source>
</evidence>
<comment type="caution">
    <text evidence="1">The sequence shown here is derived from an EMBL/GenBank/DDBJ whole genome shotgun (WGS) entry which is preliminary data.</text>
</comment>
<dbReference type="EMBL" id="JSZA02000240">
    <property type="protein sequence ID" value="KHD08352.2"/>
    <property type="molecule type" value="Genomic_DNA"/>
</dbReference>
<dbReference type="Proteomes" id="UP000030428">
    <property type="component" value="Unassembled WGS sequence"/>
</dbReference>
<sequence length="83" mass="9277">MNIFDEEKAKKSKIAIDSTIKALHKQGLSIIESIKMLMSIYNVSLSEAKFFVSAHPVWKPVVEAAKPLHEDLIKIAENAKKKG</sequence>